<dbReference type="InterPro" id="IPR017941">
    <property type="entry name" value="Rieske_2Fe-2S"/>
</dbReference>
<dbReference type="NCBIfam" id="TIGR02378">
    <property type="entry name" value="nirD_assim_sml"/>
    <property type="match status" value="1"/>
</dbReference>
<keyword evidence="5" id="KW-0411">Iron-sulfur</keyword>
<dbReference type="InterPro" id="IPR012748">
    <property type="entry name" value="Rieske-like_NirD"/>
</dbReference>
<dbReference type="PROSITE" id="PS51300">
    <property type="entry name" value="NIRD"/>
    <property type="match status" value="1"/>
</dbReference>
<dbReference type="PANTHER" id="PTHR40562:SF1">
    <property type="entry name" value="NITRITE REDUCTASE (NADH) SMALL SUBUNIT"/>
    <property type="match status" value="1"/>
</dbReference>
<dbReference type="PROSITE" id="PS51296">
    <property type="entry name" value="RIESKE"/>
    <property type="match status" value="1"/>
</dbReference>
<proteinExistence type="predicted"/>
<evidence type="ECO:0000259" key="7">
    <source>
        <dbReference type="PROSITE" id="PS51296"/>
    </source>
</evidence>
<dbReference type="GO" id="GO:0051537">
    <property type="term" value="F:2 iron, 2 sulfur cluster binding"/>
    <property type="evidence" value="ECO:0007669"/>
    <property type="project" value="UniProtKB-KW"/>
</dbReference>
<feature type="domain" description="Rieske" evidence="7">
    <location>
        <begin position="21"/>
        <end position="125"/>
    </location>
</feature>
<keyword evidence="1" id="KW-0001">2Fe-2S</keyword>
<accession>A0A8J2U960</accession>
<evidence type="ECO:0000256" key="3">
    <source>
        <dbReference type="ARBA" id="ARBA00023002"/>
    </source>
</evidence>
<dbReference type="EMBL" id="BMJC01000001">
    <property type="protein sequence ID" value="GGA87820.1"/>
    <property type="molecule type" value="Genomic_DNA"/>
</dbReference>
<evidence type="ECO:0000313" key="9">
    <source>
        <dbReference type="Proteomes" id="UP000607559"/>
    </source>
</evidence>
<comment type="caution">
    <text evidence="8">The sequence shown here is derived from an EMBL/GenBank/DDBJ whole genome shotgun (WGS) entry which is preliminary data.</text>
</comment>
<evidence type="ECO:0000256" key="6">
    <source>
        <dbReference type="ARBA" id="ARBA00023063"/>
    </source>
</evidence>
<organism evidence="8 9">
    <name type="scientific">Puia dinghuensis</name>
    <dbReference type="NCBI Taxonomy" id="1792502"/>
    <lineage>
        <taxon>Bacteria</taxon>
        <taxon>Pseudomonadati</taxon>
        <taxon>Bacteroidota</taxon>
        <taxon>Chitinophagia</taxon>
        <taxon>Chitinophagales</taxon>
        <taxon>Chitinophagaceae</taxon>
        <taxon>Puia</taxon>
    </lineage>
</organism>
<keyword evidence="9" id="KW-1185">Reference proteome</keyword>
<keyword evidence="2" id="KW-0479">Metal-binding</keyword>
<dbReference type="GO" id="GO:0008942">
    <property type="term" value="F:nitrite reductase [NAD(P)H] activity"/>
    <property type="evidence" value="ECO:0007669"/>
    <property type="project" value="InterPro"/>
</dbReference>
<dbReference type="GO" id="GO:0042128">
    <property type="term" value="P:nitrate assimilation"/>
    <property type="evidence" value="ECO:0007669"/>
    <property type="project" value="UniProtKB-KW"/>
</dbReference>
<reference evidence="8" key="2">
    <citation type="submission" date="2020-09" db="EMBL/GenBank/DDBJ databases">
        <authorList>
            <person name="Sun Q."/>
            <person name="Zhou Y."/>
        </authorList>
    </citation>
    <scope>NUCLEOTIDE SEQUENCE</scope>
    <source>
        <strain evidence="8">CGMCC 1.15448</strain>
    </source>
</reference>
<dbReference type="InterPro" id="IPR036922">
    <property type="entry name" value="Rieske_2Fe-2S_sf"/>
</dbReference>
<keyword evidence="6" id="KW-0534">Nitrate assimilation</keyword>
<name>A0A8J2U960_9BACT</name>
<dbReference type="CDD" id="cd03529">
    <property type="entry name" value="Rieske_NirD"/>
    <property type="match status" value="1"/>
</dbReference>
<gene>
    <name evidence="8" type="primary">nirD</name>
    <name evidence="8" type="ORF">GCM10011511_08700</name>
</gene>
<evidence type="ECO:0000256" key="1">
    <source>
        <dbReference type="ARBA" id="ARBA00022714"/>
    </source>
</evidence>
<evidence type="ECO:0000256" key="2">
    <source>
        <dbReference type="ARBA" id="ARBA00022723"/>
    </source>
</evidence>
<protein>
    <submittedName>
        <fullName evidence="8">Nitrite reductase small subunit</fullName>
    </submittedName>
</protein>
<reference evidence="8" key="1">
    <citation type="journal article" date="2014" name="Int. J. Syst. Evol. Microbiol.">
        <title>Complete genome sequence of Corynebacterium casei LMG S-19264T (=DSM 44701T), isolated from a smear-ripened cheese.</title>
        <authorList>
            <consortium name="US DOE Joint Genome Institute (JGI-PGF)"/>
            <person name="Walter F."/>
            <person name="Albersmeier A."/>
            <person name="Kalinowski J."/>
            <person name="Ruckert C."/>
        </authorList>
    </citation>
    <scope>NUCLEOTIDE SEQUENCE</scope>
    <source>
        <strain evidence="8">CGMCC 1.15448</strain>
    </source>
</reference>
<sequence>MQTTINSGEATRDVQSPAMKWLAACRVEDVPGDGGACVLLGGEQIAIFYFSRRDQWYATENRCPHKQQMVLSRGMTGSAGPDSEPKVACPFHKKTFSLRTGECLSGEDYRVRTYPVKVKNGKVYIGFPW</sequence>
<dbReference type="Gene3D" id="2.102.10.10">
    <property type="entry name" value="Rieske [2Fe-2S] iron-sulphur domain"/>
    <property type="match status" value="1"/>
</dbReference>
<evidence type="ECO:0000256" key="5">
    <source>
        <dbReference type="ARBA" id="ARBA00023014"/>
    </source>
</evidence>
<evidence type="ECO:0000256" key="4">
    <source>
        <dbReference type="ARBA" id="ARBA00023004"/>
    </source>
</evidence>
<keyword evidence="3" id="KW-0560">Oxidoreductase</keyword>
<keyword evidence="4" id="KW-0408">Iron</keyword>
<dbReference type="SUPFAM" id="SSF50022">
    <property type="entry name" value="ISP domain"/>
    <property type="match status" value="1"/>
</dbReference>
<evidence type="ECO:0000313" key="8">
    <source>
        <dbReference type="EMBL" id="GGA87820.1"/>
    </source>
</evidence>
<dbReference type="InterPro" id="IPR017881">
    <property type="entry name" value="NirD"/>
</dbReference>
<dbReference type="Pfam" id="PF13806">
    <property type="entry name" value="Rieske_2"/>
    <property type="match status" value="1"/>
</dbReference>
<dbReference type="GO" id="GO:0046872">
    <property type="term" value="F:metal ion binding"/>
    <property type="evidence" value="ECO:0007669"/>
    <property type="project" value="UniProtKB-KW"/>
</dbReference>
<dbReference type="AlphaFoldDB" id="A0A8J2U960"/>
<dbReference type="RefSeq" id="WP_188928907.1">
    <property type="nucleotide sequence ID" value="NZ_BMJC01000001.1"/>
</dbReference>
<dbReference type="PANTHER" id="PTHR40562">
    <property type="match status" value="1"/>
</dbReference>
<dbReference type="Proteomes" id="UP000607559">
    <property type="component" value="Unassembled WGS sequence"/>
</dbReference>